<dbReference type="Gene3D" id="3.40.50.180">
    <property type="entry name" value="Methylesterase CheB, C-terminal domain"/>
    <property type="match status" value="1"/>
</dbReference>
<dbReference type="CDD" id="cd16432">
    <property type="entry name" value="CheB_Rec"/>
    <property type="match status" value="1"/>
</dbReference>
<keyword evidence="11" id="KW-1185">Reference proteome</keyword>
<organism evidence="10 11">
    <name type="scientific">Marinagarivorans cellulosilyticus</name>
    <dbReference type="NCBI Taxonomy" id="2721545"/>
    <lineage>
        <taxon>Bacteria</taxon>
        <taxon>Pseudomonadati</taxon>
        <taxon>Pseudomonadota</taxon>
        <taxon>Gammaproteobacteria</taxon>
        <taxon>Cellvibrionales</taxon>
        <taxon>Cellvibrionaceae</taxon>
        <taxon>Marinagarivorans</taxon>
    </lineage>
</organism>
<dbReference type="PANTHER" id="PTHR42872">
    <property type="entry name" value="PROTEIN-GLUTAMATE METHYLESTERASE/PROTEIN-GLUTAMINE GLUTAMINASE"/>
    <property type="match status" value="1"/>
</dbReference>
<keyword evidence="4" id="KW-0963">Cytoplasm</keyword>
<evidence type="ECO:0000259" key="9">
    <source>
        <dbReference type="PROSITE" id="PS50122"/>
    </source>
</evidence>
<feature type="active site" evidence="4 5">
    <location>
        <position position="342"/>
    </location>
</feature>
<dbReference type="InterPro" id="IPR011006">
    <property type="entry name" value="CheY-like_superfamily"/>
</dbReference>
<dbReference type="GO" id="GO:0050568">
    <property type="term" value="F:protein-glutamine glutaminase activity"/>
    <property type="evidence" value="ECO:0007669"/>
    <property type="project" value="UniProtKB-UniRule"/>
</dbReference>
<keyword evidence="1 4" id="KW-0145">Chemotaxis</keyword>
<evidence type="ECO:0000256" key="2">
    <source>
        <dbReference type="ARBA" id="ARBA00022801"/>
    </source>
</evidence>
<evidence type="ECO:0000259" key="8">
    <source>
        <dbReference type="PROSITE" id="PS50110"/>
    </source>
</evidence>
<comment type="domain">
    <text evidence="4">Contains a C-terminal catalytic domain, and an N-terminal region which modulates catalytic activity.</text>
</comment>
<proteinExistence type="inferred from homology"/>
<reference evidence="10 11" key="1">
    <citation type="journal article" date="2022" name="IScience">
        <title>An ultrasensitive nanofiber-based assay for enzymatic hydrolysis and deep-sea microbial degradation of cellulose.</title>
        <authorList>
            <person name="Tsudome M."/>
            <person name="Tachioka M."/>
            <person name="Miyazaki M."/>
            <person name="Uchimura K."/>
            <person name="Tsuda M."/>
            <person name="Takaki Y."/>
            <person name="Deguchi S."/>
        </authorList>
    </citation>
    <scope>NUCLEOTIDE SEQUENCE [LARGE SCALE GENOMIC DNA]</scope>
    <source>
        <strain evidence="10 11">GE09</strain>
    </source>
</reference>
<name>A0AAN1WKB4_9GAMM</name>
<evidence type="ECO:0000256" key="1">
    <source>
        <dbReference type="ARBA" id="ARBA00022500"/>
    </source>
</evidence>
<dbReference type="AlphaFoldDB" id="A0AAN1WKB4"/>
<dbReference type="HAMAP" id="MF_00099">
    <property type="entry name" value="CheB_chemtxs"/>
    <property type="match status" value="1"/>
</dbReference>
<dbReference type="GO" id="GO:0000156">
    <property type="term" value="F:phosphorelay response regulator activity"/>
    <property type="evidence" value="ECO:0007669"/>
    <property type="project" value="InterPro"/>
</dbReference>
<comment type="catalytic activity">
    <reaction evidence="4">
        <text>L-glutaminyl-[protein] + H2O = L-glutamyl-[protein] + NH4(+)</text>
        <dbReference type="Rhea" id="RHEA:16441"/>
        <dbReference type="Rhea" id="RHEA-COMP:10207"/>
        <dbReference type="Rhea" id="RHEA-COMP:10208"/>
        <dbReference type="ChEBI" id="CHEBI:15377"/>
        <dbReference type="ChEBI" id="CHEBI:28938"/>
        <dbReference type="ChEBI" id="CHEBI:29973"/>
        <dbReference type="ChEBI" id="CHEBI:30011"/>
        <dbReference type="EC" id="3.5.1.44"/>
    </reaction>
</comment>
<feature type="domain" description="CheB-type methylesterase" evidence="9">
    <location>
        <begin position="209"/>
        <end position="397"/>
    </location>
</feature>
<dbReference type="InterPro" id="IPR000673">
    <property type="entry name" value="Sig_transdc_resp-reg_Me-estase"/>
</dbReference>
<comment type="subcellular location">
    <subcellularLocation>
        <location evidence="4">Cytoplasm</location>
    </subcellularLocation>
</comment>
<dbReference type="GO" id="GO:0008984">
    <property type="term" value="F:protein-glutamate methylesterase activity"/>
    <property type="evidence" value="ECO:0007669"/>
    <property type="project" value="UniProtKB-UniRule"/>
</dbReference>
<evidence type="ECO:0000256" key="4">
    <source>
        <dbReference type="HAMAP-Rule" id="MF_00099"/>
    </source>
</evidence>
<keyword evidence="2 4" id="KW-0378">Hydrolase</keyword>
<comment type="catalytic activity">
    <reaction evidence="3 4">
        <text>[protein]-L-glutamate 5-O-methyl ester + H2O = L-glutamyl-[protein] + methanol + H(+)</text>
        <dbReference type="Rhea" id="RHEA:23236"/>
        <dbReference type="Rhea" id="RHEA-COMP:10208"/>
        <dbReference type="Rhea" id="RHEA-COMP:10311"/>
        <dbReference type="ChEBI" id="CHEBI:15377"/>
        <dbReference type="ChEBI" id="CHEBI:15378"/>
        <dbReference type="ChEBI" id="CHEBI:17790"/>
        <dbReference type="ChEBI" id="CHEBI:29973"/>
        <dbReference type="ChEBI" id="CHEBI:82795"/>
        <dbReference type="EC" id="3.1.1.61"/>
    </reaction>
</comment>
<dbReference type="SUPFAM" id="SSF52172">
    <property type="entry name" value="CheY-like"/>
    <property type="match status" value="1"/>
</dbReference>
<dbReference type="Gene3D" id="3.40.50.2300">
    <property type="match status" value="1"/>
</dbReference>
<comment type="function">
    <text evidence="4">Involved in chemotaxis. Part of a chemotaxis signal transduction system that modulates chemotaxis in response to various stimuli. Catalyzes the demethylation of specific methylglutamate residues introduced into the chemoreceptors (methyl-accepting chemotaxis proteins or MCP) by CheR. Also mediates the irreversible deamidation of specific glutamine residues to glutamic acid.</text>
</comment>
<dbReference type="InterPro" id="IPR008248">
    <property type="entry name" value="CheB-like"/>
</dbReference>
<accession>A0AAN1WKB4</accession>
<dbReference type="EC" id="3.1.1.61" evidence="4"/>
<dbReference type="Pfam" id="PF00072">
    <property type="entry name" value="Response_reg"/>
    <property type="match status" value="1"/>
</dbReference>
<keyword evidence="4 6" id="KW-0597">Phosphoprotein</keyword>
<dbReference type="SMART" id="SM00448">
    <property type="entry name" value="REC"/>
    <property type="match status" value="1"/>
</dbReference>
<evidence type="ECO:0000256" key="5">
    <source>
        <dbReference type="PROSITE-ProRule" id="PRU00050"/>
    </source>
</evidence>
<evidence type="ECO:0000256" key="3">
    <source>
        <dbReference type="ARBA" id="ARBA00048267"/>
    </source>
</evidence>
<feature type="modified residue" description="4-aspartylphosphate" evidence="4 6">
    <location>
        <position position="55"/>
    </location>
</feature>
<evidence type="ECO:0000313" key="11">
    <source>
        <dbReference type="Proteomes" id="UP001320119"/>
    </source>
</evidence>
<dbReference type="PIRSF" id="PIRSF000876">
    <property type="entry name" value="RR_chemtxs_CheB"/>
    <property type="match status" value="1"/>
</dbReference>
<feature type="active site" evidence="4 5">
    <location>
        <position position="220"/>
    </location>
</feature>
<feature type="region of interest" description="Disordered" evidence="7">
    <location>
        <begin position="137"/>
        <end position="204"/>
    </location>
</feature>
<dbReference type="Pfam" id="PF01339">
    <property type="entry name" value="CheB_methylest"/>
    <property type="match status" value="1"/>
</dbReference>
<evidence type="ECO:0000313" key="10">
    <source>
        <dbReference type="EMBL" id="BCD99175.1"/>
    </source>
</evidence>
<sequence length="397" mass="41854">MIYTVLVVDDSNFFQHRLKEIINEHPELKVIGIATNGQEAIEMADELRPDVISMDYEMPMLDGVSAVKAILANQKVPIVMFSSLTYEGARITLDALEAGAVDFISKNFSEISQNSSRLKRHLHETLLTFAKQFKQQSAPASPKVPEANAPSASVSSGLTQNGAAQSAAAAQPAEPAKPTSSARASQARAQGRGAIVSAPPSAKGAVCRPNAAKLLIIGASTGGPVAVHQVLDALPVNFPLPIIVVQHMPPNFTRALAERLNRVCALSVSEAVSGDRLKPGHVLVAPGGKQLIIDPKEKGCVKLMDGDDRMSYKPSVDIAFVSAANVFERQLHGIVLTGMGADGCEGAKILKQKGGTLWSQDQASCVVYGMPKAVVDAGLSDHVMPPSDMGAALIRGS</sequence>
<dbReference type="InterPro" id="IPR001789">
    <property type="entry name" value="Sig_transdc_resp-reg_receiver"/>
</dbReference>
<feature type="domain" description="Response regulatory" evidence="8">
    <location>
        <begin position="4"/>
        <end position="121"/>
    </location>
</feature>
<feature type="compositionally biased region" description="Polar residues" evidence="7">
    <location>
        <begin position="150"/>
        <end position="162"/>
    </location>
</feature>
<dbReference type="EMBL" id="AP023086">
    <property type="protein sequence ID" value="BCD99175.1"/>
    <property type="molecule type" value="Genomic_DNA"/>
</dbReference>
<dbReference type="PANTHER" id="PTHR42872:SF3">
    <property type="entry name" value="PROTEIN-GLUTAMATE METHYLESTERASE_PROTEIN-GLUTAMINE GLUTAMINASE 1"/>
    <property type="match status" value="1"/>
</dbReference>
<evidence type="ECO:0000256" key="6">
    <source>
        <dbReference type="PROSITE-ProRule" id="PRU00169"/>
    </source>
</evidence>
<comment type="PTM">
    <text evidence="4">Phosphorylated by CheA. Phosphorylation of the N-terminal regulatory domain activates the methylesterase activity.</text>
</comment>
<dbReference type="EC" id="3.5.1.44" evidence="4"/>
<dbReference type="PROSITE" id="PS50110">
    <property type="entry name" value="RESPONSE_REGULATORY"/>
    <property type="match status" value="1"/>
</dbReference>
<evidence type="ECO:0000256" key="7">
    <source>
        <dbReference type="SAM" id="MobiDB-lite"/>
    </source>
</evidence>
<dbReference type="SUPFAM" id="SSF52738">
    <property type="entry name" value="Methylesterase CheB, C-terminal domain"/>
    <property type="match status" value="1"/>
</dbReference>
<dbReference type="Proteomes" id="UP001320119">
    <property type="component" value="Chromosome"/>
</dbReference>
<dbReference type="GO" id="GO:0005737">
    <property type="term" value="C:cytoplasm"/>
    <property type="evidence" value="ECO:0007669"/>
    <property type="project" value="UniProtKB-SubCell"/>
</dbReference>
<dbReference type="RefSeq" id="WP_236984171.1">
    <property type="nucleotide sequence ID" value="NZ_AP023086.1"/>
</dbReference>
<dbReference type="KEGG" id="marq:MARGE09_P3376"/>
<feature type="compositionally biased region" description="Low complexity" evidence="7">
    <location>
        <begin position="163"/>
        <end position="194"/>
    </location>
</feature>
<dbReference type="InterPro" id="IPR035909">
    <property type="entry name" value="CheB_C"/>
</dbReference>
<dbReference type="GO" id="GO:0006935">
    <property type="term" value="P:chemotaxis"/>
    <property type="evidence" value="ECO:0007669"/>
    <property type="project" value="UniProtKB-UniRule"/>
</dbReference>
<feature type="active site" evidence="4 5">
    <location>
        <position position="247"/>
    </location>
</feature>
<dbReference type="CDD" id="cd17541">
    <property type="entry name" value="REC_CheB-like"/>
    <property type="match status" value="1"/>
</dbReference>
<gene>
    <name evidence="4" type="primary">cheB</name>
    <name evidence="10" type="ORF">MARGE09_P3376</name>
</gene>
<dbReference type="PROSITE" id="PS50122">
    <property type="entry name" value="CHEB"/>
    <property type="match status" value="1"/>
</dbReference>
<comment type="similarity">
    <text evidence="4">Belongs to the CheB family.</text>
</comment>
<dbReference type="NCBIfam" id="NF001965">
    <property type="entry name" value="PRK00742.1"/>
    <property type="match status" value="1"/>
</dbReference>
<protein>
    <recommendedName>
        <fullName evidence="4">Protein-glutamate methylesterase/protein-glutamine glutaminase</fullName>
        <ecNumber evidence="4">3.1.1.61</ecNumber>
        <ecNumber evidence="4">3.5.1.44</ecNumber>
    </recommendedName>
</protein>